<proteinExistence type="predicted"/>
<sequence length="135" mass="14370">MADNASRYPANDDARPITLIREAHDGDTHHALEANPSDPEAMADIANDESFPASDPPSHSAPNQREAAVSSGYDEDVERLRTEGHVQTSAHDETTTHVAETDASGGTKLGTMRYVLGASLVIVIAALALLLILNR</sequence>
<keyword evidence="2" id="KW-0472">Membrane</keyword>
<dbReference type="Proteomes" id="UP000570166">
    <property type="component" value="Unassembled WGS sequence"/>
</dbReference>
<keyword evidence="2" id="KW-1133">Transmembrane helix</keyword>
<evidence type="ECO:0000256" key="2">
    <source>
        <dbReference type="SAM" id="Phobius"/>
    </source>
</evidence>
<gene>
    <name evidence="3" type="ORF">HZF05_17830</name>
</gene>
<reference evidence="3 4" key="1">
    <citation type="submission" date="2020-07" db="EMBL/GenBank/DDBJ databases">
        <authorList>
            <person name="Sun Q."/>
        </authorList>
    </citation>
    <scope>NUCLEOTIDE SEQUENCE [LARGE SCALE GENOMIC DNA]</scope>
    <source>
        <strain evidence="3 4">CGMCC 1.13654</strain>
    </source>
</reference>
<comment type="caution">
    <text evidence="3">The sequence shown here is derived from an EMBL/GenBank/DDBJ whole genome shotgun (WGS) entry which is preliminary data.</text>
</comment>
<name>A0A838L919_9SPHN</name>
<keyword evidence="4" id="KW-1185">Reference proteome</keyword>
<feature type="compositionally biased region" description="Basic and acidic residues" evidence="1">
    <location>
        <begin position="78"/>
        <end position="95"/>
    </location>
</feature>
<protein>
    <submittedName>
        <fullName evidence="3">Uncharacterized protein</fullName>
    </submittedName>
</protein>
<dbReference type="RefSeq" id="WP_181638908.1">
    <property type="nucleotide sequence ID" value="NZ_JACEIB010000026.1"/>
</dbReference>
<dbReference type="EMBL" id="JACEIB010000026">
    <property type="protein sequence ID" value="MBA2935943.1"/>
    <property type="molecule type" value="Genomic_DNA"/>
</dbReference>
<organism evidence="3 4">
    <name type="scientific">Sphingomonas chungangi</name>
    <dbReference type="NCBI Taxonomy" id="2683589"/>
    <lineage>
        <taxon>Bacteria</taxon>
        <taxon>Pseudomonadati</taxon>
        <taxon>Pseudomonadota</taxon>
        <taxon>Alphaproteobacteria</taxon>
        <taxon>Sphingomonadales</taxon>
        <taxon>Sphingomonadaceae</taxon>
        <taxon>Sphingomonas</taxon>
    </lineage>
</organism>
<evidence type="ECO:0000256" key="1">
    <source>
        <dbReference type="SAM" id="MobiDB-lite"/>
    </source>
</evidence>
<feature type="region of interest" description="Disordered" evidence="1">
    <location>
        <begin position="1"/>
        <end position="103"/>
    </location>
</feature>
<accession>A0A838L919</accession>
<evidence type="ECO:0000313" key="4">
    <source>
        <dbReference type="Proteomes" id="UP000570166"/>
    </source>
</evidence>
<keyword evidence="2" id="KW-0812">Transmembrane</keyword>
<feature type="transmembrane region" description="Helical" evidence="2">
    <location>
        <begin position="114"/>
        <end position="133"/>
    </location>
</feature>
<feature type="compositionally biased region" description="Basic and acidic residues" evidence="1">
    <location>
        <begin position="10"/>
        <end position="32"/>
    </location>
</feature>
<dbReference type="AlphaFoldDB" id="A0A838L919"/>
<evidence type="ECO:0000313" key="3">
    <source>
        <dbReference type="EMBL" id="MBA2935943.1"/>
    </source>
</evidence>